<evidence type="ECO:0000256" key="6">
    <source>
        <dbReference type="SAM" id="MobiDB-lite"/>
    </source>
</evidence>
<feature type="transmembrane region" description="Helical" evidence="7">
    <location>
        <begin position="147"/>
        <end position="165"/>
    </location>
</feature>
<reference evidence="9 10" key="1">
    <citation type="submission" date="2014-04" db="EMBL/GenBank/DDBJ databases">
        <authorList>
            <consortium name="DOE Joint Genome Institute"/>
            <person name="Kuo A."/>
            <person name="Gay G."/>
            <person name="Dore J."/>
            <person name="Kohler A."/>
            <person name="Nagy L.G."/>
            <person name="Floudas D."/>
            <person name="Copeland A."/>
            <person name="Barry K.W."/>
            <person name="Cichocki N."/>
            <person name="Veneault-Fourrey C."/>
            <person name="LaButti K."/>
            <person name="Lindquist E.A."/>
            <person name="Lipzen A."/>
            <person name="Lundell T."/>
            <person name="Morin E."/>
            <person name="Murat C."/>
            <person name="Sun H."/>
            <person name="Tunlid A."/>
            <person name="Henrissat B."/>
            <person name="Grigoriev I.V."/>
            <person name="Hibbett D.S."/>
            <person name="Martin F."/>
            <person name="Nordberg H.P."/>
            <person name="Cantor M.N."/>
            <person name="Hua S.X."/>
        </authorList>
    </citation>
    <scope>NUCLEOTIDE SEQUENCE [LARGE SCALE GENOMIC DNA]</scope>
    <source>
        <strain evidence="10">h7</strain>
    </source>
</reference>
<evidence type="ECO:0000256" key="3">
    <source>
        <dbReference type="ARBA" id="ARBA00022692"/>
    </source>
</evidence>
<evidence type="ECO:0000256" key="5">
    <source>
        <dbReference type="ARBA" id="ARBA00023136"/>
    </source>
</evidence>
<keyword evidence="2" id="KW-0813">Transport</keyword>
<dbReference type="Proteomes" id="UP000053424">
    <property type="component" value="Unassembled WGS sequence"/>
</dbReference>
<dbReference type="InterPro" id="IPR020846">
    <property type="entry name" value="MFS_dom"/>
</dbReference>
<proteinExistence type="predicted"/>
<organism evidence="9 10">
    <name type="scientific">Hebeloma cylindrosporum</name>
    <dbReference type="NCBI Taxonomy" id="76867"/>
    <lineage>
        <taxon>Eukaryota</taxon>
        <taxon>Fungi</taxon>
        <taxon>Dikarya</taxon>
        <taxon>Basidiomycota</taxon>
        <taxon>Agaricomycotina</taxon>
        <taxon>Agaricomycetes</taxon>
        <taxon>Agaricomycetidae</taxon>
        <taxon>Agaricales</taxon>
        <taxon>Agaricineae</taxon>
        <taxon>Hymenogastraceae</taxon>
        <taxon>Hebeloma</taxon>
    </lineage>
</organism>
<feature type="compositionally biased region" description="Basic and acidic residues" evidence="6">
    <location>
        <begin position="1"/>
        <end position="28"/>
    </location>
</feature>
<feature type="transmembrane region" description="Helical" evidence="7">
    <location>
        <begin position="490"/>
        <end position="512"/>
    </location>
</feature>
<feature type="transmembrane region" description="Helical" evidence="7">
    <location>
        <begin position="204"/>
        <end position="227"/>
    </location>
</feature>
<keyword evidence="5 7" id="KW-0472">Membrane</keyword>
<accession>A0A0C3CKQ0</accession>
<dbReference type="PANTHER" id="PTHR23504:SF15">
    <property type="entry name" value="MAJOR FACILITATOR SUPERFAMILY (MFS) PROFILE DOMAIN-CONTAINING PROTEIN"/>
    <property type="match status" value="1"/>
</dbReference>
<comment type="subcellular location">
    <subcellularLocation>
        <location evidence="1">Membrane</location>
        <topology evidence="1">Multi-pass membrane protein</topology>
    </subcellularLocation>
</comment>
<feature type="transmembrane region" description="Helical" evidence="7">
    <location>
        <begin position="247"/>
        <end position="269"/>
    </location>
</feature>
<dbReference type="Gene3D" id="1.20.1250.20">
    <property type="entry name" value="MFS general substrate transporter like domains"/>
    <property type="match status" value="1"/>
</dbReference>
<protein>
    <recommendedName>
        <fullName evidence="8">Major facilitator superfamily (MFS) profile domain-containing protein</fullName>
    </recommendedName>
</protein>
<evidence type="ECO:0000313" key="9">
    <source>
        <dbReference type="EMBL" id="KIM49270.1"/>
    </source>
</evidence>
<reference evidence="10" key="2">
    <citation type="submission" date="2015-01" db="EMBL/GenBank/DDBJ databases">
        <title>Evolutionary Origins and Diversification of the Mycorrhizal Mutualists.</title>
        <authorList>
            <consortium name="DOE Joint Genome Institute"/>
            <consortium name="Mycorrhizal Genomics Consortium"/>
            <person name="Kohler A."/>
            <person name="Kuo A."/>
            <person name="Nagy L.G."/>
            <person name="Floudas D."/>
            <person name="Copeland A."/>
            <person name="Barry K.W."/>
            <person name="Cichocki N."/>
            <person name="Veneault-Fourrey C."/>
            <person name="LaButti K."/>
            <person name="Lindquist E.A."/>
            <person name="Lipzen A."/>
            <person name="Lundell T."/>
            <person name="Morin E."/>
            <person name="Murat C."/>
            <person name="Riley R."/>
            <person name="Ohm R."/>
            <person name="Sun H."/>
            <person name="Tunlid A."/>
            <person name="Henrissat B."/>
            <person name="Grigoriev I.V."/>
            <person name="Hibbett D.S."/>
            <person name="Martin F."/>
        </authorList>
    </citation>
    <scope>NUCLEOTIDE SEQUENCE [LARGE SCALE GENOMIC DNA]</scope>
    <source>
        <strain evidence="10">h7</strain>
    </source>
</reference>
<evidence type="ECO:0000256" key="1">
    <source>
        <dbReference type="ARBA" id="ARBA00004141"/>
    </source>
</evidence>
<evidence type="ECO:0000256" key="4">
    <source>
        <dbReference type="ARBA" id="ARBA00022989"/>
    </source>
</evidence>
<feature type="transmembrane region" description="Helical" evidence="7">
    <location>
        <begin position="313"/>
        <end position="339"/>
    </location>
</feature>
<dbReference type="Pfam" id="PF07690">
    <property type="entry name" value="MFS_1"/>
    <property type="match status" value="1"/>
</dbReference>
<feature type="transmembrane region" description="Helical" evidence="7">
    <location>
        <begin position="171"/>
        <end position="192"/>
    </location>
</feature>
<dbReference type="PANTHER" id="PTHR23504">
    <property type="entry name" value="MAJOR FACILITATOR SUPERFAMILY DOMAIN-CONTAINING PROTEIN 10"/>
    <property type="match status" value="1"/>
</dbReference>
<feature type="transmembrane region" description="Helical" evidence="7">
    <location>
        <begin position="382"/>
        <end position="404"/>
    </location>
</feature>
<name>A0A0C3CKQ0_HEBCY</name>
<gene>
    <name evidence="9" type="ORF">M413DRAFT_438445</name>
</gene>
<dbReference type="InterPro" id="IPR036259">
    <property type="entry name" value="MFS_trans_sf"/>
</dbReference>
<dbReference type="PROSITE" id="PS50850">
    <property type="entry name" value="MFS"/>
    <property type="match status" value="1"/>
</dbReference>
<dbReference type="GO" id="GO:0016020">
    <property type="term" value="C:membrane"/>
    <property type="evidence" value="ECO:0007669"/>
    <property type="project" value="UniProtKB-SubCell"/>
</dbReference>
<evidence type="ECO:0000313" key="10">
    <source>
        <dbReference type="Proteomes" id="UP000053424"/>
    </source>
</evidence>
<keyword evidence="10" id="KW-1185">Reference proteome</keyword>
<dbReference type="EMBL" id="KN831768">
    <property type="protein sequence ID" value="KIM49270.1"/>
    <property type="molecule type" value="Genomic_DNA"/>
</dbReference>
<evidence type="ECO:0000256" key="7">
    <source>
        <dbReference type="SAM" id="Phobius"/>
    </source>
</evidence>
<dbReference type="InterPro" id="IPR011701">
    <property type="entry name" value="MFS"/>
</dbReference>
<evidence type="ECO:0000256" key="2">
    <source>
        <dbReference type="ARBA" id="ARBA00022448"/>
    </source>
</evidence>
<evidence type="ECO:0000259" key="8">
    <source>
        <dbReference type="PROSITE" id="PS50850"/>
    </source>
</evidence>
<feature type="transmembrane region" description="Helical" evidence="7">
    <location>
        <begin position="447"/>
        <end position="469"/>
    </location>
</feature>
<keyword evidence="4 7" id="KW-1133">Transmembrane helix</keyword>
<dbReference type="InterPro" id="IPR001958">
    <property type="entry name" value="Tet-R_TetA/multi-R_MdtG-like"/>
</dbReference>
<dbReference type="AlphaFoldDB" id="A0A0C3CKQ0"/>
<dbReference type="SUPFAM" id="SSF103473">
    <property type="entry name" value="MFS general substrate transporter"/>
    <property type="match status" value="1"/>
</dbReference>
<feature type="transmembrane region" description="Helical" evidence="7">
    <location>
        <begin position="351"/>
        <end position="375"/>
    </location>
</feature>
<dbReference type="OrthoDB" id="419616at2759"/>
<feature type="region of interest" description="Disordered" evidence="6">
    <location>
        <begin position="1"/>
        <end position="32"/>
    </location>
</feature>
<keyword evidence="3 7" id="KW-0812">Transmembrane</keyword>
<sequence>MDKNSSRASDGRAALREGEQGTDGEGRGLPRGFWEVEADRTGGNDDRGFAVHDGHGKRGWSARSHLMATPINSSQLAILCAVRFIDPLTFTQIFPYINQFLSHLNIIRHPSHIGFYSGLVESTFAFFQLCSIYQWARVSDNIGRRPVVLIGTFGLAISTIMLGLAPSLPFILLSRCLAGLFSGNAAVLHSVLGELTDASNQVFAFPLYGLFWPLGSIVGPLIGGALADPAAQFPRLFDYPFFNEYPYFLPCFTTGIVALMVALIAAFRLEETLPSKRRTTAIPPGSRTPSPNPERIRPTSMVELLRHPVIRSLAISGAALCFTATAFDAVFVLFCYTPIHIGGLSFTASQIGYALAIAGISSILLQIILLPTLLVKVDHARLYNICMFFWPLTYLAVPLLNIIARRGVHETTLGFNLDMHSSWNRYGGLGNFHSEEEQARLTQSATYMIWLGIFLIMVMSRIGCLAYSVSMILVIQNAPSPSALGKANGIVLWAMCFSRAFAPAFISSFFALSTSKGVLGGYLWLLVMVLVALGGCLISRGISHTVGYVTDSEVTEQTPLLHSSSTMSIIPANHPEP</sequence>
<dbReference type="PRINTS" id="PR01035">
    <property type="entry name" value="TCRTETA"/>
</dbReference>
<dbReference type="GO" id="GO:0022857">
    <property type="term" value="F:transmembrane transporter activity"/>
    <property type="evidence" value="ECO:0007669"/>
    <property type="project" value="InterPro"/>
</dbReference>
<dbReference type="HOGENOM" id="CLU_001265_54_6_1"/>
<feature type="domain" description="Major facilitator superfamily (MFS) profile" evidence="8">
    <location>
        <begin position="75"/>
        <end position="546"/>
    </location>
</feature>
<feature type="transmembrane region" description="Helical" evidence="7">
    <location>
        <begin position="518"/>
        <end position="538"/>
    </location>
</feature>